<organism evidence="1 2">
    <name type="scientific">Citrus sinensis</name>
    <name type="common">Sweet orange</name>
    <name type="synonym">Citrus aurantium var. sinensis</name>
    <dbReference type="NCBI Taxonomy" id="2711"/>
    <lineage>
        <taxon>Eukaryota</taxon>
        <taxon>Viridiplantae</taxon>
        <taxon>Streptophyta</taxon>
        <taxon>Embryophyta</taxon>
        <taxon>Tracheophyta</taxon>
        <taxon>Spermatophyta</taxon>
        <taxon>Magnoliopsida</taxon>
        <taxon>eudicotyledons</taxon>
        <taxon>Gunneridae</taxon>
        <taxon>Pentapetalae</taxon>
        <taxon>rosids</taxon>
        <taxon>malvids</taxon>
        <taxon>Sapindales</taxon>
        <taxon>Rutaceae</taxon>
        <taxon>Aurantioideae</taxon>
        <taxon>Citrus</taxon>
    </lineage>
</organism>
<accession>A0ACB8N6J9</accession>
<proteinExistence type="predicted"/>
<dbReference type="Proteomes" id="UP000829398">
    <property type="component" value="Chromosome 2"/>
</dbReference>
<reference evidence="2" key="1">
    <citation type="journal article" date="2023" name="Hortic. Res.">
        <title>A chromosome-level phased genome enabling allele-level studies in sweet orange: a case study on citrus Huanglongbing tolerance.</title>
        <authorList>
            <person name="Wu B."/>
            <person name="Yu Q."/>
            <person name="Deng Z."/>
            <person name="Duan Y."/>
            <person name="Luo F."/>
            <person name="Gmitter F. Jr."/>
        </authorList>
    </citation>
    <scope>NUCLEOTIDE SEQUENCE [LARGE SCALE GENOMIC DNA]</scope>
    <source>
        <strain evidence="2">cv. Valencia</strain>
    </source>
</reference>
<sequence length="393" mass="43296">MKVVLTSTCVVILLCGSAFGTRIELFQAEGRNGMAASPTDGLCETMVKPQDYACEEHQVMTKDGYIISVQRIPVGRSGGAPGDRPPVLLQHGLLGDGSSWVLLPPDQALAFVLADNEFDVWLANTRGTTYSLGHSSLSPQDKIFTWFSLVYWNWSWDELVSDELPAMFQYVYNETGQKRHYVGHSQGSLIALGALSNQQPLNMWKSAALLAPVSYLNQISSNLVRLAADNMIANVSYWLDLAKFDPLGAPAITLIAEICVKQGIDCRDLMSAFSGKDCSLKSSGASVLSSHKPQSSATKNLIHFNKKHYGQPTPPVYNMTSIPKDFPLFLCHGGADSLSDVKDVKLLINSLKNHVRDRLELHFIDKYAHVDFILGVNAKKVVYDPLIAFFKLQ</sequence>
<name>A0ACB8N6J9_CITSI</name>
<comment type="caution">
    <text evidence="1">The sequence shown here is derived from an EMBL/GenBank/DDBJ whole genome shotgun (WGS) entry which is preliminary data.</text>
</comment>
<protein>
    <submittedName>
        <fullName evidence="1">Lipase</fullName>
    </submittedName>
</protein>
<gene>
    <name evidence="1" type="ORF">KPL71_004532</name>
</gene>
<evidence type="ECO:0000313" key="2">
    <source>
        <dbReference type="Proteomes" id="UP000829398"/>
    </source>
</evidence>
<evidence type="ECO:0000313" key="1">
    <source>
        <dbReference type="EMBL" id="KAH9793466.1"/>
    </source>
</evidence>
<dbReference type="EMBL" id="CM039171">
    <property type="protein sequence ID" value="KAH9793466.1"/>
    <property type="molecule type" value="Genomic_DNA"/>
</dbReference>
<keyword evidence="2" id="KW-1185">Reference proteome</keyword>